<dbReference type="Proteomes" id="UP000176998">
    <property type="component" value="Unassembled WGS sequence"/>
</dbReference>
<keyword evidence="2 5" id="KW-0812">Transmembrane</keyword>
<feature type="transmembrane region" description="Helical" evidence="5">
    <location>
        <begin position="426"/>
        <end position="451"/>
    </location>
</feature>
<accession>A0A1G4B625</accession>
<protein>
    <submittedName>
        <fullName evidence="7">Major facilitator superfamily transporter</fullName>
    </submittedName>
</protein>
<evidence type="ECO:0000313" key="7">
    <source>
        <dbReference type="EMBL" id="OHE96890.1"/>
    </source>
</evidence>
<dbReference type="SUPFAM" id="SSF103473">
    <property type="entry name" value="MFS general substrate transporter"/>
    <property type="match status" value="1"/>
</dbReference>
<dbReference type="Gene3D" id="1.20.1250.20">
    <property type="entry name" value="MFS general substrate transporter like domains"/>
    <property type="match status" value="1"/>
</dbReference>
<dbReference type="GO" id="GO:0005886">
    <property type="term" value="C:plasma membrane"/>
    <property type="evidence" value="ECO:0007669"/>
    <property type="project" value="TreeGrafter"/>
</dbReference>
<dbReference type="STRING" id="1209926.A0A1G4B625"/>
<evidence type="ECO:0000256" key="4">
    <source>
        <dbReference type="ARBA" id="ARBA00023136"/>
    </source>
</evidence>
<feature type="transmembrane region" description="Helical" evidence="5">
    <location>
        <begin position="224"/>
        <end position="244"/>
    </location>
</feature>
<evidence type="ECO:0000313" key="8">
    <source>
        <dbReference type="Proteomes" id="UP000176998"/>
    </source>
</evidence>
<feature type="transmembrane region" description="Helical" evidence="5">
    <location>
        <begin position="106"/>
        <end position="124"/>
    </location>
</feature>
<keyword evidence="4 5" id="KW-0472">Membrane</keyword>
<dbReference type="GO" id="GO:0042908">
    <property type="term" value="P:xenobiotic transport"/>
    <property type="evidence" value="ECO:0007669"/>
    <property type="project" value="UniProtKB-ARBA"/>
</dbReference>
<dbReference type="AlphaFoldDB" id="A0A1G4B625"/>
<gene>
    <name evidence="7" type="ORF">CORC01_07857</name>
</gene>
<keyword evidence="8" id="KW-1185">Reference proteome</keyword>
<dbReference type="Pfam" id="PF07690">
    <property type="entry name" value="MFS_1"/>
    <property type="match status" value="1"/>
</dbReference>
<dbReference type="GO" id="GO:0140115">
    <property type="term" value="P:export across plasma membrane"/>
    <property type="evidence" value="ECO:0007669"/>
    <property type="project" value="UniProtKB-ARBA"/>
</dbReference>
<evidence type="ECO:0000256" key="3">
    <source>
        <dbReference type="ARBA" id="ARBA00022989"/>
    </source>
</evidence>
<comment type="caution">
    <text evidence="7">The sequence shown here is derived from an EMBL/GenBank/DDBJ whole genome shotgun (WGS) entry which is preliminary data.</text>
</comment>
<feature type="transmembrane region" description="Helical" evidence="5">
    <location>
        <begin position="195"/>
        <end position="218"/>
    </location>
</feature>
<dbReference type="InterPro" id="IPR011701">
    <property type="entry name" value="MFS"/>
</dbReference>
<proteinExistence type="predicted"/>
<evidence type="ECO:0000256" key="1">
    <source>
        <dbReference type="ARBA" id="ARBA00004141"/>
    </source>
</evidence>
<dbReference type="OrthoDB" id="2533084at2759"/>
<evidence type="ECO:0000256" key="5">
    <source>
        <dbReference type="SAM" id="Phobius"/>
    </source>
</evidence>
<dbReference type="PANTHER" id="PTHR23502:SF181">
    <property type="entry name" value="MAJOR FACILITATOR SUPERFAMILY (MFS) PROFILE DOMAIN-CONTAINING PROTEIN"/>
    <property type="match status" value="1"/>
</dbReference>
<dbReference type="EMBL" id="MJBS01000064">
    <property type="protein sequence ID" value="OHE96890.1"/>
    <property type="molecule type" value="Genomic_DNA"/>
</dbReference>
<name>A0A1G4B625_9PEZI</name>
<dbReference type="InterPro" id="IPR020846">
    <property type="entry name" value="MFS_dom"/>
</dbReference>
<dbReference type="PANTHER" id="PTHR23502">
    <property type="entry name" value="MAJOR FACILITATOR SUPERFAMILY"/>
    <property type="match status" value="1"/>
</dbReference>
<feature type="transmembrane region" description="Helical" evidence="5">
    <location>
        <begin position="318"/>
        <end position="337"/>
    </location>
</feature>
<feature type="domain" description="Major facilitator superfamily (MFS) profile" evidence="6">
    <location>
        <begin position="67"/>
        <end position="519"/>
    </location>
</feature>
<dbReference type="PROSITE" id="PS00217">
    <property type="entry name" value="SUGAR_TRANSPORT_2"/>
    <property type="match status" value="1"/>
</dbReference>
<dbReference type="PROSITE" id="PS50850">
    <property type="entry name" value="MFS"/>
    <property type="match status" value="1"/>
</dbReference>
<feature type="transmembrane region" description="Helical" evidence="5">
    <location>
        <begin position="349"/>
        <end position="374"/>
    </location>
</feature>
<dbReference type="RefSeq" id="XP_022474046.1">
    <property type="nucleotide sequence ID" value="XM_022619492.1"/>
</dbReference>
<dbReference type="GO" id="GO:0022857">
    <property type="term" value="F:transmembrane transporter activity"/>
    <property type="evidence" value="ECO:0007669"/>
    <property type="project" value="InterPro"/>
</dbReference>
<feature type="transmembrane region" description="Helical" evidence="5">
    <location>
        <begin position="494"/>
        <end position="514"/>
    </location>
</feature>
<feature type="transmembrane region" description="Helical" evidence="5">
    <location>
        <begin position="136"/>
        <end position="157"/>
    </location>
</feature>
<organism evidence="7 8">
    <name type="scientific">Colletotrichum orchidophilum</name>
    <dbReference type="NCBI Taxonomy" id="1209926"/>
    <lineage>
        <taxon>Eukaryota</taxon>
        <taxon>Fungi</taxon>
        <taxon>Dikarya</taxon>
        <taxon>Ascomycota</taxon>
        <taxon>Pezizomycotina</taxon>
        <taxon>Sordariomycetes</taxon>
        <taxon>Hypocreomycetidae</taxon>
        <taxon>Glomerellales</taxon>
        <taxon>Glomerellaceae</taxon>
        <taxon>Colletotrichum</taxon>
    </lineage>
</organism>
<evidence type="ECO:0000259" key="6">
    <source>
        <dbReference type="PROSITE" id="PS50850"/>
    </source>
</evidence>
<dbReference type="InterPro" id="IPR036259">
    <property type="entry name" value="MFS_trans_sf"/>
</dbReference>
<feature type="transmembrane region" description="Helical" evidence="5">
    <location>
        <begin position="395"/>
        <end position="414"/>
    </location>
</feature>
<keyword evidence="3 5" id="KW-1133">Transmembrane helix</keyword>
<dbReference type="InterPro" id="IPR005829">
    <property type="entry name" value="Sugar_transporter_CS"/>
</dbReference>
<reference evidence="7 8" key="1">
    <citation type="submission" date="2016-09" db="EMBL/GenBank/DDBJ databases">
        <authorList>
            <person name="Capua I."/>
            <person name="De Benedictis P."/>
            <person name="Joannis T."/>
            <person name="Lombin L.H."/>
            <person name="Cattoli G."/>
        </authorList>
    </citation>
    <scope>NUCLEOTIDE SEQUENCE [LARGE SCALE GENOMIC DNA]</scope>
    <source>
        <strain evidence="7 8">IMI 309357</strain>
    </source>
</reference>
<feature type="transmembrane region" description="Helical" evidence="5">
    <location>
        <begin position="463"/>
        <end position="482"/>
    </location>
</feature>
<sequence length="529" mass="57807">MSGWKYAFSLTKEEVSAATPPGTVRLIVEDESADRSRRLSNSLRRFPQPSDDPADPLNWAQWRKFAVLLTVSLYSFTGNFNSSEIAPTLQLWAKTFPNDVRSFSELTYFIAVNILLMGASNIWWVPLSNIFGRRPVLLAATLLMTVTSIACAVTKTYNGVLVSRLFQGMGAGASESVAPALIGEMFFVDERGRAMAIYTVFLASGSLVGGLSGGYIGYQLGWAYIFWIATALSGACFVGTLFFVPETLYDRVLSPFDPAIGSSMDEKGVDSHLEDAGSQVLNYRPYTYARSLGFTHYRGGVVAKFLAPWKTLRFPGTWVVMFHYAGLVGGIVTISTVGPQLVAAPPYHWGANVGLINIGGVIGTILGALYTYLLSDSQLKKKVKSSSRGLAEAESRLPTMFPSLVIATGGFLVFGFTGQYPSKNGWVGLCAGFAMVSFGLMQLPSVGFNYLIDAYQHLAGDCFVMVTIMRAIIAFAWTFFVADWVEKKGPSEPFGIFGMLMGLFSLLTIPLWLFGKRMRIATRKLVEEA</sequence>
<comment type="subcellular location">
    <subcellularLocation>
        <location evidence="1">Membrane</location>
        <topology evidence="1">Multi-pass membrane protein</topology>
    </subcellularLocation>
</comment>
<evidence type="ECO:0000256" key="2">
    <source>
        <dbReference type="ARBA" id="ARBA00022692"/>
    </source>
</evidence>
<dbReference type="GeneID" id="34561002"/>